<protein>
    <submittedName>
        <fullName evidence="5">Putative Filamin/ABP280 repeat protein</fullName>
    </submittedName>
</protein>
<feature type="repeat" description="Filamin" evidence="3">
    <location>
        <begin position="656"/>
        <end position="751"/>
    </location>
</feature>
<feature type="region of interest" description="Disordered" evidence="4">
    <location>
        <begin position="278"/>
        <end position="415"/>
    </location>
</feature>
<feature type="region of interest" description="Disordered" evidence="4">
    <location>
        <begin position="514"/>
        <end position="534"/>
    </location>
</feature>
<dbReference type="PANTHER" id="PTHR38537:SF16">
    <property type="entry name" value="CALPONIN-HOMOLOGY (CH) DOMAIN-CONTAINING PROTEIN"/>
    <property type="match status" value="1"/>
</dbReference>
<dbReference type="Proteomes" id="UP000243006">
    <property type="component" value="Unassembled WGS sequence"/>
</dbReference>
<dbReference type="InterPro" id="IPR044801">
    <property type="entry name" value="Filamin"/>
</dbReference>
<feature type="repeat" description="Filamin" evidence="3">
    <location>
        <begin position="892"/>
        <end position="966"/>
    </location>
</feature>
<feature type="repeat" description="Filamin" evidence="3">
    <location>
        <begin position="1074"/>
        <end position="1130"/>
    </location>
</feature>
<reference evidence="5 6" key="1">
    <citation type="submission" date="2015-04" db="EMBL/GenBank/DDBJ databases">
        <title>Draft genome of the roundworm Trichinella nativa.</title>
        <authorList>
            <person name="Mitreva M."/>
        </authorList>
    </citation>
    <scope>NUCLEOTIDE SEQUENCE [LARGE SCALE GENOMIC DNA]</scope>
    <source>
        <strain evidence="5 6">ISS45</strain>
    </source>
</reference>
<evidence type="ECO:0000256" key="2">
    <source>
        <dbReference type="ARBA" id="ARBA00022737"/>
    </source>
</evidence>
<feature type="compositionally biased region" description="Polar residues" evidence="4">
    <location>
        <begin position="324"/>
        <end position="336"/>
    </location>
</feature>
<organism evidence="5 6">
    <name type="scientific">Trichinella nativa</name>
    <dbReference type="NCBI Taxonomy" id="6335"/>
    <lineage>
        <taxon>Eukaryota</taxon>
        <taxon>Metazoa</taxon>
        <taxon>Ecdysozoa</taxon>
        <taxon>Nematoda</taxon>
        <taxon>Enoplea</taxon>
        <taxon>Dorylaimia</taxon>
        <taxon>Trichinellida</taxon>
        <taxon>Trichinellidae</taxon>
        <taxon>Trichinella</taxon>
    </lineage>
</organism>
<dbReference type="AlphaFoldDB" id="A0A1Y3EJP3"/>
<dbReference type="InterPro" id="IPR014756">
    <property type="entry name" value="Ig_E-set"/>
</dbReference>
<feature type="compositionally biased region" description="Basic and acidic residues" evidence="4">
    <location>
        <begin position="364"/>
        <end position="378"/>
    </location>
</feature>
<feature type="repeat" description="Filamin" evidence="3">
    <location>
        <begin position="1128"/>
        <end position="1220"/>
    </location>
</feature>
<evidence type="ECO:0000313" key="5">
    <source>
        <dbReference type="EMBL" id="OUC45373.1"/>
    </source>
</evidence>
<evidence type="ECO:0000256" key="4">
    <source>
        <dbReference type="SAM" id="MobiDB-lite"/>
    </source>
</evidence>
<feature type="compositionally biased region" description="Pro residues" evidence="4">
    <location>
        <begin position="288"/>
        <end position="299"/>
    </location>
</feature>
<evidence type="ECO:0000313" key="6">
    <source>
        <dbReference type="Proteomes" id="UP000243006"/>
    </source>
</evidence>
<dbReference type="Pfam" id="PF00630">
    <property type="entry name" value="Filamin"/>
    <property type="match status" value="7"/>
</dbReference>
<keyword evidence="2" id="KW-0677">Repeat</keyword>
<dbReference type="GO" id="GO:0051015">
    <property type="term" value="F:actin filament binding"/>
    <property type="evidence" value="ECO:0007669"/>
    <property type="project" value="InterPro"/>
</dbReference>
<feature type="repeat" description="Filamin" evidence="3">
    <location>
        <begin position="100"/>
        <end position="194"/>
    </location>
</feature>
<feature type="repeat" description="Filamin" evidence="3">
    <location>
        <begin position="977"/>
        <end position="1053"/>
    </location>
</feature>
<dbReference type="EMBL" id="LVZM01009792">
    <property type="protein sequence ID" value="OUC45373.1"/>
    <property type="molecule type" value="Genomic_DNA"/>
</dbReference>
<dbReference type="PANTHER" id="PTHR38537">
    <property type="entry name" value="JITTERBUG, ISOFORM N"/>
    <property type="match status" value="1"/>
</dbReference>
<dbReference type="Gene3D" id="2.60.40.10">
    <property type="entry name" value="Immunoglobulins"/>
    <property type="match status" value="8"/>
</dbReference>
<feature type="non-terminal residue" evidence="5">
    <location>
        <position position="1"/>
    </location>
</feature>
<dbReference type="InterPro" id="IPR001298">
    <property type="entry name" value="Filamin/ABP280_rpt"/>
</dbReference>
<comment type="caution">
    <text evidence="5">The sequence shown here is derived from an EMBL/GenBank/DDBJ whole genome shotgun (WGS) entry which is preliminary data.</text>
</comment>
<feature type="repeat" description="Filamin" evidence="3">
    <location>
        <begin position="192"/>
        <end position="281"/>
    </location>
</feature>
<feature type="repeat" description="Filamin" evidence="3">
    <location>
        <begin position="761"/>
        <end position="842"/>
    </location>
</feature>
<evidence type="ECO:0000256" key="1">
    <source>
        <dbReference type="ARBA" id="ARBA00009238"/>
    </source>
</evidence>
<dbReference type="PROSITE" id="PS50194">
    <property type="entry name" value="FILAMIN_REPEAT"/>
    <property type="match status" value="8"/>
</dbReference>
<dbReference type="SUPFAM" id="SSF81296">
    <property type="entry name" value="E set domains"/>
    <property type="match status" value="8"/>
</dbReference>
<proteinExistence type="inferred from homology"/>
<dbReference type="GO" id="GO:0030036">
    <property type="term" value="P:actin cytoskeleton organization"/>
    <property type="evidence" value="ECO:0007669"/>
    <property type="project" value="InterPro"/>
</dbReference>
<dbReference type="InterPro" id="IPR013783">
    <property type="entry name" value="Ig-like_fold"/>
</dbReference>
<name>A0A1Y3EJP3_9BILA</name>
<evidence type="ECO:0000256" key="3">
    <source>
        <dbReference type="PROSITE-ProRule" id="PRU00087"/>
    </source>
</evidence>
<dbReference type="InterPro" id="IPR017868">
    <property type="entry name" value="Filamin/ABP280_repeat-like"/>
</dbReference>
<accession>A0A1Y3EJP3</accession>
<sequence>LSPLFLFFIHPFAGSPWVLDLARPAPVDQHQQSPLGLPLGNVLLAAPVSLEQLNTGAVVSGYACLASPGGVRTIVQPATALTADQLKVSSTTQTTTSAGQKATTPIWADIHGRGLQTACVGKTANFEVTAPALTKRDVFVKIISMDGAEVPCLVTETEAGHFLCEYVPAEVGLVRVDIALAGQAVDKSPFLVSVYDPNRVRIEPIAGGVIGQPVQFVIDAREAGKGQLEIAINQGRVPNGVQLQDPGQCLVTFIPDSAGVYLIDVTLNGDTVRGCPMRVEFSDSTSPSIPPPPPPPPLPSQAWTASRHPTDRMPHVSKVHQPSPLVSYQTSASTAARSPLVSSELRRTVDSTTNGNLRFLSRQSSKDNDHRVTVKRSVETYFTSSSSSGGGGGRPMASGDDDNDSDHLSSSRVSSGGDLTKRFVDIVDTRDRHADVVGRVSSDDDEQQRCAAATVVSQCRRFDDELKSPLNKAISPTLTKSATNEQQHSVAGDESISPAIAASVGRIYSSSLSSSTTATIPGEPISPKQVTEKAEPIYSNIEQPDSVEESENYHNETIIGLLQEEGAKVAGCKKSTDVVDAGVIRYDRPPSSSQDVVDQSDLAGSVEFASPTNHLQPRNFASQPLVSVLTYRDDFDVLDDHGTGIDLLSSASHSKLDFVSWNRTRIVGPEQNILRLTRTAHYWITPRFGDEKQNLKVTITRLNKVEKLDVTIEEKDDAVMVKFVPTTVGIHKISFVAFDTPHPQSPVILKVFNPDKVIISNIEAGSVDEPAQFTVDATHAGHGDLEIAIKDPKDQTVPSKVMSQNGHANFKVSFVPQCAGSHGIHVTFNGEKVAGSPFMCTVMEEACDVVVLSSASSPAGEQRQQPLPATLTAARSLLAAVVSSSVPKLAPVRRPTTVQVSTDTQDLKLQATVTAPDGKVLDNCNVVNKELGLYVLEIVPTVVGEYQVELKTGGRQISGSPFSFRAYDPAKIIVSPMTDGAVNKAVHFVVDASDAGVGNLEVAVNEGNIPSMAQNLGHHRYDISFVPAEPIVHTVSIRFNGDHVPGRYIYLLVARFSAKFTNYPKAVYLYQDWIKLQLENPTGNMLPISVDNPGNGARQVSFTPLVVGVHRIAVKYANQHIHGSPFTAKAYDAAQVKLYGLDSCVVVGQPTNFVIDAGKAGAGNMEIVISVDGRNLPNHVQAEGNAKFRVSFTPQESKVHLISVRFNDEPVSGKSAVVDS</sequence>
<dbReference type="SMART" id="SM00557">
    <property type="entry name" value="IG_FLMN"/>
    <property type="match status" value="7"/>
</dbReference>
<gene>
    <name evidence="5" type="ORF">D917_08493</name>
</gene>
<comment type="similarity">
    <text evidence="1">Belongs to the filamin family.</text>
</comment>